<dbReference type="Proteomes" id="UP000095563">
    <property type="component" value="Unassembled WGS sequence"/>
</dbReference>
<accession>A0A174SVS6</accession>
<feature type="transmembrane region" description="Helical" evidence="5">
    <location>
        <begin position="74"/>
        <end position="93"/>
    </location>
</feature>
<feature type="transmembrane region" description="Helical" evidence="5">
    <location>
        <begin position="149"/>
        <end position="171"/>
    </location>
</feature>
<organism evidence="7 8">
    <name type="scientific">Clostridium baratii</name>
    <dbReference type="NCBI Taxonomy" id="1561"/>
    <lineage>
        <taxon>Bacteria</taxon>
        <taxon>Bacillati</taxon>
        <taxon>Bacillota</taxon>
        <taxon>Clostridia</taxon>
        <taxon>Eubacteriales</taxon>
        <taxon>Clostridiaceae</taxon>
        <taxon>Clostridium</taxon>
    </lineage>
</organism>
<gene>
    <name evidence="7" type="primary">potB_2</name>
    <name evidence="7" type="ORF">ERS852568_01541</name>
</gene>
<dbReference type="NCBIfam" id="TIGR03262">
    <property type="entry name" value="PhnU2"/>
    <property type="match status" value="1"/>
</dbReference>
<dbReference type="PROSITE" id="PS50928">
    <property type="entry name" value="ABC_TM1"/>
    <property type="match status" value="2"/>
</dbReference>
<dbReference type="InterPro" id="IPR035906">
    <property type="entry name" value="MetI-like_sf"/>
</dbReference>
<keyword evidence="4 5" id="KW-0472">Membrane</keyword>
<evidence type="ECO:0000313" key="7">
    <source>
        <dbReference type="EMBL" id="CUQ00876.1"/>
    </source>
</evidence>
<keyword evidence="3 5" id="KW-1133">Transmembrane helix</keyword>
<evidence type="ECO:0000256" key="2">
    <source>
        <dbReference type="ARBA" id="ARBA00022692"/>
    </source>
</evidence>
<dbReference type="AlphaFoldDB" id="A0A174SVS6"/>
<name>A0A174SVS6_9CLOT</name>
<protein>
    <submittedName>
        <fullName evidence="7">Iron ABC transporter permease</fullName>
    </submittedName>
</protein>
<evidence type="ECO:0000256" key="1">
    <source>
        <dbReference type="ARBA" id="ARBA00004141"/>
    </source>
</evidence>
<dbReference type="InterPro" id="IPR017664">
    <property type="entry name" value="AminoethylPonate_ABC_perm-1"/>
</dbReference>
<dbReference type="CDD" id="cd06261">
    <property type="entry name" value="TM_PBP2"/>
    <property type="match status" value="2"/>
</dbReference>
<feature type="transmembrane region" description="Helical" evidence="5">
    <location>
        <begin position="20"/>
        <end position="41"/>
    </location>
</feature>
<comment type="similarity">
    <text evidence="5">Belongs to the binding-protein-dependent transport system permease family.</text>
</comment>
<dbReference type="EMBL" id="CZBO01000002">
    <property type="protein sequence ID" value="CUQ00876.1"/>
    <property type="molecule type" value="Genomic_DNA"/>
</dbReference>
<feature type="transmembrane region" description="Helical" evidence="5">
    <location>
        <begin position="486"/>
        <end position="505"/>
    </location>
</feature>
<reference evidence="7 8" key="1">
    <citation type="submission" date="2015-09" db="EMBL/GenBank/DDBJ databases">
        <authorList>
            <consortium name="Pathogen Informatics"/>
        </authorList>
    </citation>
    <scope>NUCLEOTIDE SEQUENCE [LARGE SCALE GENOMIC DNA]</scope>
    <source>
        <strain evidence="7 8">2789STDY5834956</strain>
    </source>
</reference>
<feature type="transmembrane region" description="Helical" evidence="5">
    <location>
        <begin position="420"/>
        <end position="442"/>
    </location>
</feature>
<evidence type="ECO:0000313" key="8">
    <source>
        <dbReference type="Proteomes" id="UP000095563"/>
    </source>
</evidence>
<dbReference type="GO" id="GO:0005886">
    <property type="term" value="C:plasma membrane"/>
    <property type="evidence" value="ECO:0007669"/>
    <property type="project" value="UniProtKB-SubCell"/>
</dbReference>
<evidence type="ECO:0000256" key="4">
    <source>
        <dbReference type="ARBA" id="ARBA00023136"/>
    </source>
</evidence>
<dbReference type="PANTHER" id="PTHR43496">
    <property type="entry name" value="PROTEIN LPLB"/>
    <property type="match status" value="1"/>
</dbReference>
<dbReference type="Gene3D" id="1.10.3720.10">
    <property type="entry name" value="MetI-like"/>
    <property type="match status" value="2"/>
</dbReference>
<feature type="transmembrane region" description="Helical" evidence="5">
    <location>
        <begin position="192"/>
        <end position="213"/>
    </location>
</feature>
<dbReference type="GO" id="GO:0055085">
    <property type="term" value="P:transmembrane transport"/>
    <property type="evidence" value="ECO:0007669"/>
    <property type="project" value="InterPro"/>
</dbReference>
<dbReference type="PANTHER" id="PTHR43496:SF1">
    <property type="entry name" value="POLYGALACTURONAN_RHAMNOGALACTURONAN TRANSPORT SYSTEM PERMEASE PROTEIN YTEP"/>
    <property type="match status" value="1"/>
</dbReference>
<feature type="transmembrane region" description="Helical" evidence="5">
    <location>
        <begin position="525"/>
        <end position="545"/>
    </location>
</feature>
<comment type="subcellular location">
    <subcellularLocation>
        <location evidence="5">Cell membrane</location>
        <topology evidence="5">Multi-pass membrane protein</topology>
    </subcellularLocation>
    <subcellularLocation>
        <location evidence="1">Membrane</location>
        <topology evidence="1">Multi-pass membrane protein</topology>
    </subcellularLocation>
</comment>
<feature type="domain" description="ABC transmembrane type-1" evidence="6">
    <location>
        <begin position="70"/>
        <end position="268"/>
    </location>
</feature>
<feature type="transmembrane region" description="Helical" evidence="5">
    <location>
        <begin position="387"/>
        <end position="408"/>
    </location>
</feature>
<evidence type="ECO:0000256" key="3">
    <source>
        <dbReference type="ARBA" id="ARBA00022989"/>
    </source>
</evidence>
<keyword evidence="2 5" id="KW-0812">Transmembrane</keyword>
<dbReference type="InterPro" id="IPR000515">
    <property type="entry name" value="MetI-like"/>
</dbReference>
<dbReference type="Pfam" id="PF00528">
    <property type="entry name" value="BPD_transp_1"/>
    <property type="match status" value="2"/>
</dbReference>
<evidence type="ECO:0000256" key="5">
    <source>
        <dbReference type="RuleBase" id="RU363032"/>
    </source>
</evidence>
<proteinExistence type="inferred from homology"/>
<feature type="transmembrane region" description="Helical" evidence="5">
    <location>
        <begin position="105"/>
        <end position="129"/>
    </location>
</feature>
<feature type="transmembrane region" description="Helical" evidence="5">
    <location>
        <begin position="247"/>
        <end position="267"/>
    </location>
</feature>
<dbReference type="RefSeq" id="WP_242852399.1">
    <property type="nucleotide sequence ID" value="NZ_CZBO01000002.1"/>
</dbReference>
<dbReference type="SUPFAM" id="SSF161098">
    <property type="entry name" value="MetI-like"/>
    <property type="match status" value="2"/>
</dbReference>
<evidence type="ECO:0000259" key="6">
    <source>
        <dbReference type="PROSITE" id="PS50928"/>
    </source>
</evidence>
<feature type="transmembrane region" description="Helical" evidence="5">
    <location>
        <begin position="298"/>
        <end position="323"/>
    </location>
</feature>
<keyword evidence="5" id="KW-0813">Transport</keyword>
<feature type="transmembrane region" description="Helical" evidence="5">
    <location>
        <begin position="350"/>
        <end position="375"/>
    </location>
</feature>
<feature type="domain" description="ABC transmembrane type-1" evidence="6">
    <location>
        <begin position="350"/>
        <end position="545"/>
    </location>
</feature>
<sequence length="563" mass="62647">MNGLIKSGGRDYEALLKKILIIIMVTLLVVFILIPVTMLLFTLTKDKSGNYVGFKNVIEYLTSLGFRLSLKNSLFISSISTIISIILAFLYAYGIARTNIKLKGIYNSLALLPIFAPTMLYGIALIYLFGNKGFVTMNFGTSLELYGPFGIIISEIIYTFPQCFLILYMALKNTDNRLYEAAETLGTSKVKQFFYVTLPGIKYSLISAIFVAFTLSFTDFGAPKIVGGSFNVLATDIYKQVVGQNNIPMGATVGMILIIPSLLSFIIDRITNNKVKNSTANEELSPFKIKENKLRDSLFFVFNSLIALSFLTMIIVVFLAAFIKVWPYNLSLTLDHFSFNTGSGDGFKSYLNSIIVALLTAIIGTVITFINSYLIEKVKEFKILRNISYFLSIVPLSLPGLVIGISYIVFFNNPNNPFNFLYGTVAIVVIGNIVHFYSVPFISSTSNLKKLSNNFEEAAKTLNIPFYKTILKVTIPMSLEGILENFMYFFTNSMVTISAVVFLYSPKFMLATISIVNLDDAGNTAGAAALASLIIVTNIVTRIIYECLIKLIRKNKEKKMKNV</sequence>